<dbReference type="PANTHER" id="PTHR19423:SF8">
    <property type="entry name" value="SH3 DOMAIN-BINDING PROTEIN 5-LIKE"/>
    <property type="match status" value="1"/>
</dbReference>
<dbReference type="EMBL" id="OU900104">
    <property type="protein sequence ID" value="CAG9855819.1"/>
    <property type="molecule type" value="Genomic_DNA"/>
</dbReference>
<evidence type="ECO:0000313" key="7">
    <source>
        <dbReference type="EMBL" id="CAG9855819.1"/>
    </source>
</evidence>
<dbReference type="InterPro" id="IPR007940">
    <property type="entry name" value="SH3BP5"/>
</dbReference>
<evidence type="ECO:0000313" key="8">
    <source>
        <dbReference type="Proteomes" id="UP001153712"/>
    </source>
</evidence>
<dbReference type="Pfam" id="PF05276">
    <property type="entry name" value="SH3BP5"/>
    <property type="match status" value="1"/>
</dbReference>
<keyword evidence="2" id="KW-0344">Guanine-nucleotide releasing factor</keyword>
<accession>A0A9N9TJ64</accession>
<dbReference type="GO" id="GO:0005085">
    <property type="term" value="F:guanyl-nucleotide exchange factor activity"/>
    <property type="evidence" value="ECO:0007669"/>
    <property type="project" value="UniProtKB-KW"/>
</dbReference>
<feature type="coiled-coil region" evidence="5">
    <location>
        <begin position="205"/>
        <end position="253"/>
    </location>
</feature>
<name>A0A9N9TJ64_PHYSR</name>
<evidence type="ECO:0000256" key="1">
    <source>
        <dbReference type="ARBA" id="ARBA00007796"/>
    </source>
</evidence>
<comment type="similarity">
    <text evidence="1">Belongs to the SH3BP5 family.</text>
</comment>
<feature type="compositionally biased region" description="Polar residues" evidence="6">
    <location>
        <begin position="315"/>
        <end position="353"/>
    </location>
</feature>
<keyword evidence="8" id="KW-1185">Reference proteome</keyword>
<reference evidence="7" key="1">
    <citation type="submission" date="2022-01" db="EMBL/GenBank/DDBJ databases">
        <authorList>
            <person name="King R."/>
        </authorList>
    </citation>
    <scope>NUCLEOTIDE SEQUENCE</scope>
</reference>
<dbReference type="AlphaFoldDB" id="A0A9N9TJ64"/>
<feature type="coiled-coil region" evidence="5">
    <location>
        <begin position="16"/>
        <end position="50"/>
    </location>
</feature>
<organism evidence="7 8">
    <name type="scientific">Phyllotreta striolata</name>
    <name type="common">Striped flea beetle</name>
    <name type="synonym">Crioceris striolata</name>
    <dbReference type="NCBI Taxonomy" id="444603"/>
    <lineage>
        <taxon>Eukaryota</taxon>
        <taxon>Metazoa</taxon>
        <taxon>Ecdysozoa</taxon>
        <taxon>Arthropoda</taxon>
        <taxon>Hexapoda</taxon>
        <taxon>Insecta</taxon>
        <taxon>Pterygota</taxon>
        <taxon>Neoptera</taxon>
        <taxon>Endopterygota</taxon>
        <taxon>Coleoptera</taxon>
        <taxon>Polyphaga</taxon>
        <taxon>Cucujiformia</taxon>
        <taxon>Chrysomeloidea</taxon>
        <taxon>Chrysomelidae</taxon>
        <taxon>Galerucinae</taxon>
        <taxon>Alticini</taxon>
        <taxon>Phyllotreta</taxon>
    </lineage>
</organism>
<feature type="coiled-coil region" evidence="5">
    <location>
        <begin position="127"/>
        <end position="175"/>
    </location>
</feature>
<dbReference type="GO" id="GO:0005737">
    <property type="term" value="C:cytoplasm"/>
    <property type="evidence" value="ECO:0007669"/>
    <property type="project" value="TreeGrafter"/>
</dbReference>
<evidence type="ECO:0000256" key="4">
    <source>
        <dbReference type="ARBA" id="ARBA00040366"/>
    </source>
</evidence>
<dbReference type="Proteomes" id="UP001153712">
    <property type="component" value="Chromosome 11"/>
</dbReference>
<proteinExistence type="inferred from homology"/>
<dbReference type="GO" id="GO:0035556">
    <property type="term" value="P:intracellular signal transduction"/>
    <property type="evidence" value="ECO:0007669"/>
    <property type="project" value="InterPro"/>
</dbReference>
<evidence type="ECO:0000256" key="5">
    <source>
        <dbReference type="SAM" id="Coils"/>
    </source>
</evidence>
<dbReference type="OrthoDB" id="446789at2759"/>
<dbReference type="GO" id="GO:0004860">
    <property type="term" value="F:protein kinase inhibitor activity"/>
    <property type="evidence" value="ECO:0007669"/>
    <property type="project" value="TreeGrafter"/>
</dbReference>
<feature type="region of interest" description="Disordered" evidence="6">
    <location>
        <begin position="314"/>
        <end position="375"/>
    </location>
</feature>
<gene>
    <name evidence="7" type="ORF">PHYEVI_LOCUS2259</name>
</gene>
<sequence>MCENGSDFTDTVDPRVQVELERLNNATDEINKLEVELDECRTNFKLLLCESTVKIDAVRLKLGMCVERARPYYESRFYANEAFKQSQLAAGKFEKANSAHSAAREMVYLAEQGLGGRTLDPAWQEMLNHATQRVNEAERDRGLAETEHRIACVKHEAANAKVQSLQKELKRAITKSSLSIRRSLMQMSNLLSQHELLFLPYYEMKAHFNQLLEQQKAKVHNLESQVSTAKLSYSDALKNLEQISDEIHQNRRKVSLLAANFASGKQRSLDSNVSLMEDAQELIDDFKGLPQSLGDRSSPIVSKCDDVDGYRNPVFNVSPTSTYSNSERNDQTSIAQSQSSEWTEINLDSSSPEENYPEKKSGFEYSKPHLTRQKTLPNPKLENEFSTIKNKMKLDNTITNWISRSSVKTEEIPMNSSRRQSLDNLLGPTSEKVKEIFSQGIMMLNIGSLTERRNSEPKLGLIEDRNRNGSIKKIPSPLEKTLTYLAVEDDNSDTESVSSSVDMLNEDQISSLMLDPNVVCEQVLGTPMAEVVSLPSFGSSQ</sequence>
<protein>
    <recommendedName>
        <fullName evidence="4">SH3 domain-binding protein 5-like</fullName>
    </recommendedName>
</protein>
<evidence type="ECO:0000256" key="3">
    <source>
        <dbReference type="ARBA" id="ARBA00023054"/>
    </source>
</evidence>
<keyword evidence="3 5" id="KW-0175">Coiled coil</keyword>
<evidence type="ECO:0000256" key="2">
    <source>
        <dbReference type="ARBA" id="ARBA00022658"/>
    </source>
</evidence>
<evidence type="ECO:0000256" key="6">
    <source>
        <dbReference type="SAM" id="MobiDB-lite"/>
    </source>
</evidence>
<dbReference type="PANTHER" id="PTHR19423">
    <property type="entry name" value="SH3 DOMAIN-BINDING PROTEIN 5"/>
    <property type="match status" value="1"/>
</dbReference>